<gene>
    <name evidence="4" type="ORF">S12H4_56668</name>
</gene>
<dbReference type="AlphaFoldDB" id="X1UM53"/>
<dbReference type="GO" id="GO:0016829">
    <property type="term" value="F:lyase activity"/>
    <property type="evidence" value="ECO:0007669"/>
    <property type="project" value="UniProtKB-KW"/>
</dbReference>
<accession>X1UM53</accession>
<dbReference type="PANTHER" id="PTHR36577:SF3">
    <property type="entry name" value="DUF521 DOMAIN PROTEIN (AFU_ORTHOLOGUE AFUA_6G00490)"/>
    <property type="match status" value="1"/>
</dbReference>
<proteinExistence type="predicted"/>
<sequence length="109" mass="11938">GKAGALFDKEMADKGGKCVIFTDTNPSGIEPWAWRDIGISEESAQEQMDYTNDFVRMGAFLANTCTPYLIGNVPRVGEHVAWSESSAVPFVNSVLGARTKTLVIHWSFP</sequence>
<comment type="caution">
    <text evidence="4">The sequence shown here is derived from an EMBL/GenBank/DDBJ whole genome shotgun (WGS) entry which is preliminary data.</text>
</comment>
<protein>
    <recommendedName>
        <fullName evidence="3">Phosphomevalonate dehydratase large subunit-like domain-containing protein</fullName>
    </recommendedName>
</protein>
<evidence type="ECO:0000259" key="3">
    <source>
        <dbReference type="Pfam" id="PF04412"/>
    </source>
</evidence>
<keyword evidence="1" id="KW-0408">Iron</keyword>
<organism evidence="4">
    <name type="scientific">marine sediment metagenome</name>
    <dbReference type="NCBI Taxonomy" id="412755"/>
    <lineage>
        <taxon>unclassified sequences</taxon>
        <taxon>metagenomes</taxon>
        <taxon>ecological metagenomes</taxon>
    </lineage>
</organism>
<evidence type="ECO:0000256" key="2">
    <source>
        <dbReference type="ARBA" id="ARBA00023239"/>
    </source>
</evidence>
<feature type="non-terminal residue" evidence="4">
    <location>
        <position position="1"/>
    </location>
</feature>
<evidence type="ECO:0000256" key="1">
    <source>
        <dbReference type="ARBA" id="ARBA00023004"/>
    </source>
</evidence>
<evidence type="ECO:0000313" key="4">
    <source>
        <dbReference type="EMBL" id="GAJ18543.1"/>
    </source>
</evidence>
<dbReference type="PANTHER" id="PTHR36577">
    <property type="entry name" value="DUF521 DOMAIN PROTEIN (AFU_ORTHOLOGUE AFUA_6G00490)"/>
    <property type="match status" value="1"/>
</dbReference>
<name>X1UM53_9ZZZZ</name>
<keyword evidence="2" id="KW-0456">Lyase</keyword>
<dbReference type="Pfam" id="PF04412">
    <property type="entry name" value="AcnX"/>
    <property type="match status" value="1"/>
</dbReference>
<feature type="domain" description="Phosphomevalonate dehydratase large subunit-like" evidence="3">
    <location>
        <begin position="1"/>
        <end position="100"/>
    </location>
</feature>
<reference evidence="4" key="1">
    <citation type="journal article" date="2014" name="Front. Microbiol.">
        <title>High frequency of phylogenetically diverse reductive dehalogenase-homologous genes in deep subseafloor sedimentary metagenomes.</title>
        <authorList>
            <person name="Kawai M."/>
            <person name="Futagami T."/>
            <person name="Toyoda A."/>
            <person name="Takaki Y."/>
            <person name="Nishi S."/>
            <person name="Hori S."/>
            <person name="Arai W."/>
            <person name="Tsubouchi T."/>
            <person name="Morono Y."/>
            <person name="Uchiyama I."/>
            <person name="Ito T."/>
            <person name="Fujiyama A."/>
            <person name="Inagaki F."/>
            <person name="Takami H."/>
        </authorList>
    </citation>
    <scope>NUCLEOTIDE SEQUENCE</scope>
    <source>
        <strain evidence="4">Expedition CK06-06</strain>
    </source>
</reference>
<dbReference type="EMBL" id="BARW01036523">
    <property type="protein sequence ID" value="GAJ18543.1"/>
    <property type="molecule type" value="Genomic_DNA"/>
</dbReference>
<dbReference type="InterPro" id="IPR007506">
    <property type="entry name" value="PMDh-L-like_dom"/>
</dbReference>